<dbReference type="SMART" id="SM00551">
    <property type="entry name" value="ZnF_TAZ"/>
    <property type="match status" value="1"/>
</dbReference>
<evidence type="ECO:0000256" key="13">
    <source>
        <dbReference type="PROSITE-ProRule" id="PRU00228"/>
    </source>
</evidence>
<dbReference type="Gramene" id="Kaladp0088s0012.1.v1.1">
    <property type="protein sequence ID" value="Kaladp0088s0012.1.v1.1"/>
    <property type="gene ID" value="Kaladp0088s0012.v1.1"/>
</dbReference>
<dbReference type="Gene3D" id="1.20.1020.10">
    <property type="entry name" value="TAZ domain"/>
    <property type="match status" value="1"/>
</dbReference>
<evidence type="ECO:0000256" key="8">
    <source>
        <dbReference type="ARBA" id="ARBA00023015"/>
    </source>
</evidence>
<dbReference type="GO" id="GO:0008270">
    <property type="term" value="F:zinc ion binding"/>
    <property type="evidence" value="ECO:0007669"/>
    <property type="project" value="UniProtKB-KW"/>
</dbReference>
<keyword evidence="7" id="KW-0156">Chromatin regulator</keyword>
<dbReference type="InterPro" id="IPR043145">
    <property type="entry name" value="Znf_ZZ_sf"/>
</dbReference>
<dbReference type="SMART" id="SM00291">
    <property type="entry name" value="ZnF_ZZ"/>
    <property type="match status" value="1"/>
</dbReference>
<dbReference type="PANTHER" id="PTHR13808:SF1">
    <property type="entry name" value="HISTONE ACETYLTRANSFERASE"/>
    <property type="match status" value="1"/>
</dbReference>
<dbReference type="EC" id="2.3.1.48" evidence="2"/>
<evidence type="ECO:0000256" key="9">
    <source>
        <dbReference type="ARBA" id="ARBA00023159"/>
    </source>
</evidence>
<name>A0A7N0UX03_KALFE</name>
<dbReference type="GO" id="GO:0005634">
    <property type="term" value="C:nucleus"/>
    <property type="evidence" value="ECO:0007669"/>
    <property type="project" value="UniProtKB-SubCell"/>
</dbReference>
<dbReference type="Proteomes" id="UP000594263">
    <property type="component" value="Unplaced"/>
</dbReference>
<dbReference type="EnsemblPlants" id="Kaladp0088s0012.1.v1.1">
    <property type="protein sequence ID" value="Kaladp0088s0012.1.v1.1"/>
    <property type="gene ID" value="Kaladp0088s0012.v1.1"/>
</dbReference>
<dbReference type="InterPro" id="IPR000433">
    <property type="entry name" value="Znf_ZZ"/>
</dbReference>
<keyword evidence="5 13" id="KW-0863">Zinc-finger</keyword>
<evidence type="ECO:0000256" key="3">
    <source>
        <dbReference type="ARBA" id="ARBA00022679"/>
    </source>
</evidence>
<evidence type="ECO:0000256" key="12">
    <source>
        <dbReference type="ARBA" id="ARBA00048017"/>
    </source>
</evidence>
<dbReference type="GO" id="GO:0000123">
    <property type="term" value="C:histone acetyltransferase complex"/>
    <property type="evidence" value="ECO:0007669"/>
    <property type="project" value="TreeGrafter"/>
</dbReference>
<dbReference type="AlphaFoldDB" id="A0A7N0UX03"/>
<keyword evidence="9" id="KW-0010">Activator</keyword>
<dbReference type="SUPFAM" id="SSF57850">
    <property type="entry name" value="RING/U-box"/>
    <property type="match status" value="1"/>
</dbReference>
<comment type="catalytic activity">
    <reaction evidence="12">
        <text>L-lysyl-[protein] + acetyl-CoA = N(6)-acetyl-L-lysyl-[protein] + CoA + H(+)</text>
        <dbReference type="Rhea" id="RHEA:45948"/>
        <dbReference type="Rhea" id="RHEA-COMP:9752"/>
        <dbReference type="Rhea" id="RHEA-COMP:10731"/>
        <dbReference type="ChEBI" id="CHEBI:15378"/>
        <dbReference type="ChEBI" id="CHEBI:29969"/>
        <dbReference type="ChEBI" id="CHEBI:57287"/>
        <dbReference type="ChEBI" id="CHEBI:57288"/>
        <dbReference type="ChEBI" id="CHEBI:61930"/>
        <dbReference type="EC" id="2.3.1.48"/>
    </reaction>
</comment>
<protein>
    <recommendedName>
        <fullName evidence="2">histone acetyltransferase</fullName>
        <ecNumber evidence="2">2.3.1.48</ecNumber>
    </recommendedName>
</protein>
<keyword evidence="11" id="KW-0539">Nucleus</keyword>
<evidence type="ECO:0000256" key="4">
    <source>
        <dbReference type="ARBA" id="ARBA00022723"/>
    </source>
</evidence>
<dbReference type="GO" id="GO:0004402">
    <property type="term" value="F:histone acetyltransferase activity"/>
    <property type="evidence" value="ECO:0007669"/>
    <property type="project" value="InterPro"/>
</dbReference>
<dbReference type="Pfam" id="PF02135">
    <property type="entry name" value="zf-TAZ"/>
    <property type="match status" value="1"/>
</dbReference>
<dbReference type="Gene3D" id="3.30.60.90">
    <property type="match status" value="1"/>
</dbReference>
<evidence type="ECO:0000256" key="7">
    <source>
        <dbReference type="ARBA" id="ARBA00022853"/>
    </source>
</evidence>
<evidence type="ECO:0000256" key="1">
    <source>
        <dbReference type="ARBA" id="ARBA00004123"/>
    </source>
</evidence>
<dbReference type="PROSITE" id="PS01357">
    <property type="entry name" value="ZF_ZZ_1"/>
    <property type="match status" value="1"/>
</dbReference>
<comment type="subcellular location">
    <subcellularLocation>
        <location evidence="1">Nucleus</location>
    </subcellularLocation>
</comment>
<dbReference type="PANTHER" id="PTHR13808">
    <property type="entry name" value="CBP/P300-RELATED"/>
    <property type="match status" value="1"/>
</dbReference>
<keyword evidence="17" id="KW-1185">Reference proteome</keyword>
<dbReference type="SUPFAM" id="SSF57933">
    <property type="entry name" value="TAZ domain"/>
    <property type="match status" value="1"/>
</dbReference>
<feature type="domain" description="ZZ-type" evidence="15">
    <location>
        <begin position="45"/>
        <end position="103"/>
    </location>
</feature>
<dbReference type="InterPro" id="IPR035898">
    <property type="entry name" value="TAZ_dom_sf"/>
</dbReference>
<evidence type="ECO:0000256" key="5">
    <source>
        <dbReference type="ARBA" id="ARBA00022771"/>
    </source>
</evidence>
<dbReference type="InterPro" id="IPR000197">
    <property type="entry name" value="Znf_TAZ"/>
</dbReference>
<evidence type="ECO:0000256" key="10">
    <source>
        <dbReference type="ARBA" id="ARBA00023163"/>
    </source>
</evidence>
<dbReference type="GO" id="GO:0003713">
    <property type="term" value="F:transcription coactivator activity"/>
    <property type="evidence" value="ECO:0007669"/>
    <property type="project" value="TreeGrafter"/>
</dbReference>
<dbReference type="PROSITE" id="PS50135">
    <property type="entry name" value="ZF_ZZ_2"/>
    <property type="match status" value="1"/>
</dbReference>
<proteinExistence type="predicted"/>
<organism evidence="16 17">
    <name type="scientific">Kalanchoe fedtschenkoi</name>
    <name type="common">Lavender scallops</name>
    <name type="synonym">South American air plant</name>
    <dbReference type="NCBI Taxonomy" id="63787"/>
    <lineage>
        <taxon>Eukaryota</taxon>
        <taxon>Viridiplantae</taxon>
        <taxon>Streptophyta</taxon>
        <taxon>Embryophyta</taxon>
        <taxon>Tracheophyta</taxon>
        <taxon>Spermatophyta</taxon>
        <taxon>Magnoliopsida</taxon>
        <taxon>eudicotyledons</taxon>
        <taxon>Gunneridae</taxon>
        <taxon>Pentapetalae</taxon>
        <taxon>Saxifragales</taxon>
        <taxon>Crassulaceae</taxon>
        <taxon>Kalanchoe</taxon>
    </lineage>
</organism>
<feature type="domain" description="TAZ-type" evidence="14">
    <location>
        <begin position="81"/>
        <end position="161"/>
    </location>
</feature>
<evidence type="ECO:0000313" key="16">
    <source>
        <dbReference type="EnsemblPlants" id="Kaladp0088s0012.1.v1.1"/>
    </source>
</evidence>
<evidence type="ECO:0000313" key="17">
    <source>
        <dbReference type="Proteomes" id="UP000594263"/>
    </source>
</evidence>
<dbReference type="Pfam" id="PF00569">
    <property type="entry name" value="ZZ"/>
    <property type="match status" value="1"/>
</dbReference>
<reference evidence="16" key="1">
    <citation type="submission" date="2021-01" db="UniProtKB">
        <authorList>
            <consortium name="EnsemblPlants"/>
        </authorList>
    </citation>
    <scope>IDENTIFICATION</scope>
</reference>
<dbReference type="PROSITE" id="PS50134">
    <property type="entry name" value="ZF_TAZ"/>
    <property type="match status" value="1"/>
</dbReference>
<keyword evidence="6" id="KW-0862">Zinc</keyword>
<keyword evidence="3" id="KW-0808">Transferase</keyword>
<dbReference type="InterPro" id="IPR013178">
    <property type="entry name" value="Histone_AcTrfase_Rtt109/CBP"/>
</dbReference>
<sequence>MHTARLGETLSPMKEDFITVHLQHACTHCCILMVLYHLHKPTAPAFVATCNICIKDIEAGQGWRCEICPEYDVCNSCYQKGALDMITPEMKKLDLLAHASQCRSALCQHPNCRKVKGLFRHGIMCKTRASGECGACKKMWYLLQLHARACKESECHACASMQRLENPHEEAPCHDPKNKDRDGV</sequence>
<evidence type="ECO:0000259" key="15">
    <source>
        <dbReference type="PROSITE" id="PS50135"/>
    </source>
</evidence>
<keyword evidence="4" id="KW-0479">Metal-binding</keyword>
<keyword evidence="10" id="KW-0804">Transcription</keyword>
<evidence type="ECO:0000256" key="2">
    <source>
        <dbReference type="ARBA" id="ARBA00013184"/>
    </source>
</evidence>
<evidence type="ECO:0000259" key="14">
    <source>
        <dbReference type="PROSITE" id="PS50134"/>
    </source>
</evidence>
<keyword evidence="8" id="KW-0805">Transcription regulation</keyword>
<dbReference type="GO" id="GO:0045944">
    <property type="term" value="P:positive regulation of transcription by RNA polymerase II"/>
    <property type="evidence" value="ECO:0007669"/>
    <property type="project" value="TreeGrafter"/>
</dbReference>
<accession>A0A7N0UX03</accession>
<evidence type="ECO:0000256" key="11">
    <source>
        <dbReference type="ARBA" id="ARBA00023242"/>
    </source>
</evidence>
<dbReference type="GO" id="GO:0031490">
    <property type="term" value="F:chromatin DNA binding"/>
    <property type="evidence" value="ECO:0007669"/>
    <property type="project" value="TreeGrafter"/>
</dbReference>
<dbReference type="GO" id="GO:0005667">
    <property type="term" value="C:transcription regulator complex"/>
    <property type="evidence" value="ECO:0007669"/>
    <property type="project" value="TreeGrafter"/>
</dbReference>
<evidence type="ECO:0000256" key="6">
    <source>
        <dbReference type="ARBA" id="ARBA00022833"/>
    </source>
</evidence>